<sequence length="295" mass="32555">MEGNEGEVEGRGGERFNEPCLRVILSGSGMDLSGLEGDIITWAASPDGVFSVRSAYRLLLCEEISTLPRSSLTAQTGRLWKSIWGLPLPPLVRNFLWRACRGALPTKIALWKQNVLTNPICDQCRSGVEDEMHALWSCSELASVWSRESWLGPISSQNFLDFKDMTSTVLSSNTKCESALSGYLVWMIWHVRNKKRLQQSGGTLEGINQRAHDRLAEFNVPRASGATPTAPITHIAWSPPPPGCLKVNYDGRSSPRQTKWSWRGDSEIVVKAVKSPNSSLTTYGHIVADVQCLAA</sequence>
<proteinExistence type="predicted"/>
<protein>
    <recommendedName>
        <fullName evidence="1">Reverse transcriptase zinc-binding domain-containing protein</fullName>
    </recommendedName>
</protein>
<organism evidence="2">
    <name type="scientific">Fagus sylvatica</name>
    <name type="common">Beechnut</name>
    <dbReference type="NCBI Taxonomy" id="28930"/>
    <lineage>
        <taxon>Eukaryota</taxon>
        <taxon>Viridiplantae</taxon>
        <taxon>Streptophyta</taxon>
        <taxon>Embryophyta</taxon>
        <taxon>Tracheophyta</taxon>
        <taxon>Spermatophyta</taxon>
        <taxon>Magnoliopsida</taxon>
        <taxon>eudicotyledons</taxon>
        <taxon>Gunneridae</taxon>
        <taxon>Pentapetalae</taxon>
        <taxon>rosids</taxon>
        <taxon>fabids</taxon>
        <taxon>Fagales</taxon>
        <taxon>Fagaceae</taxon>
        <taxon>Fagus</taxon>
    </lineage>
</organism>
<dbReference type="AlphaFoldDB" id="A0A2N9FHX1"/>
<feature type="domain" description="Reverse transcriptase zinc-binding" evidence="1">
    <location>
        <begin position="50"/>
        <end position="145"/>
    </location>
</feature>
<name>A0A2N9FHX1_FAGSY</name>
<dbReference type="Pfam" id="PF13966">
    <property type="entry name" value="zf-RVT"/>
    <property type="match status" value="1"/>
</dbReference>
<evidence type="ECO:0000313" key="2">
    <source>
        <dbReference type="EMBL" id="SPC86768.1"/>
    </source>
</evidence>
<gene>
    <name evidence="2" type="ORF">FSB_LOCUS14650</name>
</gene>
<reference evidence="2" key="1">
    <citation type="submission" date="2018-02" db="EMBL/GenBank/DDBJ databases">
        <authorList>
            <person name="Cohen D.B."/>
            <person name="Kent A.D."/>
        </authorList>
    </citation>
    <scope>NUCLEOTIDE SEQUENCE</scope>
</reference>
<dbReference type="InterPro" id="IPR026960">
    <property type="entry name" value="RVT-Znf"/>
</dbReference>
<dbReference type="EMBL" id="OIVN01000876">
    <property type="protein sequence ID" value="SPC86768.1"/>
    <property type="molecule type" value="Genomic_DNA"/>
</dbReference>
<accession>A0A2N9FHX1</accession>
<evidence type="ECO:0000259" key="1">
    <source>
        <dbReference type="Pfam" id="PF13966"/>
    </source>
</evidence>